<evidence type="ECO:0000313" key="1">
    <source>
        <dbReference type="EMBL" id="CAH0537289.1"/>
    </source>
</evidence>
<organism evidence="1 2">
    <name type="scientific">Vibrio marisflavi CECT 7928</name>
    <dbReference type="NCBI Taxonomy" id="634439"/>
    <lineage>
        <taxon>Bacteria</taxon>
        <taxon>Pseudomonadati</taxon>
        <taxon>Pseudomonadota</taxon>
        <taxon>Gammaproteobacteria</taxon>
        <taxon>Vibrionales</taxon>
        <taxon>Vibrionaceae</taxon>
        <taxon>Vibrio</taxon>
    </lineage>
</organism>
<dbReference type="Proteomes" id="UP000838748">
    <property type="component" value="Unassembled WGS sequence"/>
</dbReference>
<dbReference type="EMBL" id="CAKLDM010000001">
    <property type="protein sequence ID" value="CAH0537289.1"/>
    <property type="molecule type" value="Genomic_DNA"/>
</dbReference>
<proteinExistence type="predicted"/>
<gene>
    <name evidence="1" type="ORF">VMF7928_01034</name>
</gene>
<name>A0ABN8E550_9VIBR</name>
<protein>
    <recommendedName>
        <fullName evidence="3">Glycoside hydrolase family 42 N-terminal domain-containing protein</fullName>
    </recommendedName>
</protein>
<sequence length="373" mass="42511">MIFLWNASPKNEGQGTRLIIMKRMTFFVLSLLLSTNSFAKQENPANRYVHAYKKYANATCPIPQNNIKNFVYVSRDRQSIRNSAFLKNSRFAGAQIMYSWAELEPQKGHYDFSKIRDDLSYLQAHGKTLFIQLQDATFSPKYKAVPRYLLSSEYDGGVMPQYTDDNKLEGWVAKRWNEKVHERFALLLQALGKAFDGKVEGINLQETAIGVSHKTDKSFTDKKYVKAIEANMLALKTSFPKSATMQYANFMPGEWLPWDDKGYLRAIYAYGEKIGVGLGAPDLMVQRKGQLNHALAMMHEHQYSVPLGIAVQDGNYIGQTNNTEVKENTKNLVPLLSAFAHGFLKVNYMFWVNQAPYFEQDVLPCFKSANEAN</sequence>
<keyword evidence="2" id="KW-1185">Reference proteome</keyword>
<evidence type="ECO:0000313" key="2">
    <source>
        <dbReference type="Proteomes" id="UP000838748"/>
    </source>
</evidence>
<comment type="caution">
    <text evidence="1">The sequence shown here is derived from an EMBL/GenBank/DDBJ whole genome shotgun (WGS) entry which is preliminary data.</text>
</comment>
<accession>A0ABN8E550</accession>
<dbReference type="InterPro" id="IPR017853">
    <property type="entry name" value="GH"/>
</dbReference>
<reference evidence="1" key="1">
    <citation type="submission" date="2021-11" db="EMBL/GenBank/DDBJ databases">
        <authorList>
            <person name="Rodrigo-Torres L."/>
            <person name="Arahal R. D."/>
            <person name="Lucena T."/>
        </authorList>
    </citation>
    <scope>NUCLEOTIDE SEQUENCE</scope>
    <source>
        <strain evidence="1">CECT 7928</strain>
    </source>
</reference>
<dbReference type="Gene3D" id="3.20.20.80">
    <property type="entry name" value="Glycosidases"/>
    <property type="match status" value="1"/>
</dbReference>
<dbReference type="SUPFAM" id="SSF51445">
    <property type="entry name" value="(Trans)glycosidases"/>
    <property type="match status" value="1"/>
</dbReference>
<evidence type="ECO:0008006" key="3">
    <source>
        <dbReference type="Google" id="ProtNLM"/>
    </source>
</evidence>